<feature type="chain" id="PRO_5002096744" evidence="3">
    <location>
        <begin position="17"/>
        <end position="247"/>
    </location>
</feature>
<dbReference type="InterPro" id="IPR000250">
    <property type="entry name" value="Peptidase_G1"/>
</dbReference>
<dbReference type="PANTHER" id="PTHR37536">
    <property type="entry name" value="PUTATIVE (AFU_ORTHOLOGUE AFUA_3G02970)-RELATED"/>
    <property type="match status" value="1"/>
</dbReference>
<dbReference type="OrthoDB" id="2862635at2759"/>
<evidence type="ECO:0000313" key="4">
    <source>
        <dbReference type="EMBL" id="KHN95660.1"/>
    </source>
</evidence>
<proteinExistence type="predicted"/>
<dbReference type="STRING" id="1081103.A0A0B2WRP8"/>
<dbReference type="RefSeq" id="XP_040676726.1">
    <property type="nucleotide sequence ID" value="XM_040825299.1"/>
</dbReference>
<sequence length="247" mass="26309">MKTAIVLALLAATAAASPGKPLKNNQGSTNDSLRRRPVPNRWVQDRYSTNWAGAVQSGRNFTHVEGIITVPDLSGASGNAVSMWVGIDGDACQRALLQTGLSFQTDGSFDAWYEWIPDYSTDYDGFQMRVGDQVKMIINATGDSTGVAALENLATGQMVTHHYDSSPSTLCQDSAEWIVEAYMDDGSEVVLADFGEVTITGVSATESAGTVNARGATIIDMINGRDQIIASCSAGDSYVQCKYTGSQ</sequence>
<protein>
    <submittedName>
        <fullName evidence="4">Concanavalin A-like lectin/glucanase</fullName>
    </submittedName>
</protein>
<dbReference type="EMBL" id="AZHE01000021">
    <property type="protein sequence ID" value="KHN95660.1"/>
    <property type="molecule type" value="Genomic_DNA"/>
</dbReference>
<dbReference type="InterPro" id="IPR038656">
    <property type="entry name" value="Peptidase_G1_sf"/>
</dbReference>
<evidence type="ECO:0000256" key="2">
    <source>
        <dbReference type="SAM" id="MobiDB-lite"/>
    </source>
</evidence>
<accession>A0A0B2WRP8</accession>
<comment type="caution">
    <text evidence="4">The sequence shown here is derived from an EMBL/GenBank/DDBJ whole genome shotgun (WGS) entry which is preliminary data.</text>
</comment>
<dbReference type="HOGENOM" id="CLU_066466_1_0_1"/>
<dbReference type="GO" id="GO:0070007">
    <property type="term" value="F:glutamic-type endopeptidase activity"/>
    <property type="evidence" value="ECO:0007669"/>
    <property type="project" value="InterPro"/>
</dbReference>
<feature type="active site" description="Proton acceptor" evidence="1">
    <location>
        <position position="180"/>
    </location>
</feature>
<dbReference type="PRINTS" id="PR00977">
    <property type="entry name" value="SCYTLDPTASE"/>
</dbReference>
<feature type="signal peptide" evidence="3">
    <location>
        <begin position="1"/>
        <end position="16"/>
    </location>
</feature>
<keyword evidence="5" id="KW-1185">Reference proteome</keyword>
<dbReference type="SUPFAM" id="SSF49899">
    <property type="entry name" value="Concanavalin A-like lectins/glucanases"/>
    <property type="match status" value="1"/>
</dbReference>
<name>A0A0B2WRP8_METAS</name>
<gene>
    <name evidence="4" type="ORF">MAM_06501</name>
</gene>
<dbReference type="Gene3D" id="2.60.120.700">
    <property type="entry name" value="Peptidase G1"/>
    <property type="match status" value="1"/>
</dbReference>
<dbReference type="PANTHER" id="PTHR37536:SF1">
    <property type="entry name" value="ASPERGILLOPEPSIN, PUTAITVE (AFU_ORTHOLOGUE AFUA_7G01200)"/>
    <property type="match status" value="1"/>
</dbReference>
<dbReference type="Proteomes" id="UP000030816">
    <property type="component" value="Unassembled WGS sequence"/>
</dbReference>
<dbReference type="InterPro" id="IPR013320">
    <property type="entry name" value="ConA-like_dom_sf"/>
</dbReference>
<dbReference type="GO" id="GO:0006508">
    <property type="term" value="P:proteolysis"/>
    <property type="evidence" value="ECO:0007669"/>
    <property type="project" value="InterPro"/>
</dbReference>
<evidence type="ECO:0000256" key="1">
    <source>
        <dbReference type="PIRSR" id="PIRSR600250-50"/>
    </source>
</evidence>
<dbReference type="CDD" id="cd13426">
    <property type="entry name" value="Peptidase_G1"/>
    <property type="match status" value="1"/>
</dbReference>
<dbReference type="GO" id="GO:0030246">
    <property type="term" value="F:carbohydrate binding"/>
    <property type="evidence" value="ECO:0007669"/>
    <property type="project" value="UniProtKB-KW"/>
</dbReference>
<dbReference type="Pfam" id="PF01828">
    <property type="entry name" value="Peptidase_A4"/>
    <property type="match status" value="1"/>
</dbReference>
<dbReference type="AlphaFoldDB" id="A0A0B2WRP8"/>
<feature type="region of interest" description="Disordered" evidence="2">
    <location>
        <begin position="19"/>
        <end position="38"/>
    </location>
</feature>
<evidence type="ECO:0000256" key="3">
    <source>
        <dbReference type="SAM" id="SignalP"/>
    </source>
</evidence>
<organism evidence="4 5">
    <name type="scientific">Metarhizium album (strain ARSEF 1941)</name>
    <dbReference type="NCBI Taxonomy" id="1081103"/>
    <lineage>
        <taxon>Eukaryota</taxon>
        <taxon>Fungi</taxon>
        <taxon>Dikarya</taxon>
        <taxon>Ascomycota</taxon>
        <taxon>Pezizomycotina</taxon>
        <taxon>Sordariomycetes</taxon>
        <taxon>Hypocreomycetidae</taxon>
        <taxon>Hypocreales</taxon>
        <taxon>Clavicipitaceae</taxon>
        <taxon>Metarhizium</taxon>
    </lineage>
</organism>
<evidence type="ECO:0000313" key="5">
    <source>
        <dbReference type="Proteomes" id="UP000030816"/>
    </source>
</evidence>
<dbReference type="GeneID" id="63740956"/>
<reference evidence="4 5" key="1">
    <citation type="journal article" date="2014" name="Proc. Natl. Acad. Sci. U.S.A.">
        <title>Trajectory and genomic determinants of fungal-pathogen speciation and host adaptation.</title>
        <authorList>
            <person name="Hu X."/>
            <person name="Xiao G."/>
            <person name="Zheng P."/>
            <person name="Shang Y."/>
            <person name="Su Y."/>
            <person name="Zhang X."/>
            <person name="Liu X."/>
            <person name="Zhan S."/>
            <person name="St Leger R.J."/>
            <person name="Wang C."/>
        </authorList>
    </citation>
    <scope>NUCLEOTIDE SEQUENCE [LARGE SCALE GENOMIC DNA]</scope>
    <source>
        <strain evidence="4 5">ARSEF 1941</strain>
    </source>
</reference>
<keyword evidence="3" id="KW-0732">Signal</keyword>
<keyword evidence="4" id="KW-0430">Lectin</keyword>